<dbReference type="Pfam" id="PF03372">
    <property type="entry name" value="Exo_endo_phos"/>
    <property type="match status" value="1"/>
</dbReference>
<protein>
    <recommendedName>
        <fullName evidence="1">Endonuclease/exonuclease/phosphatase domain-containing protein</fullName>
    </recommendedName>
</protein>
<dbReference type="RefSeq" id="WP_054722645.1">
    <property type="nucleotide sequence ID" value="NZ_AZDJ01000026.1"/>
</dbReference>
<dbReference type="Gene3D" id="3.60.10.10">
    <property type="entry name" value="Endonuclease/exonuclease/phosphatase"/>
    <property type="match status" value="1"/>
</dbReference>
<gene>
    <name evidence="2" type="ORF">FD02_GL002019</name>
</gene>
<dbReference type="Proteomes" id="UP000051804">
    <property type="component" value="Unassembled WGS sequence"/>
</dbReference>
<dbReference type="STRING" id="1291734.FD02_GL002019"/>
<dbReference type="InterPro" id="IPR036691">
    <property type="entry name" value="Endo/exonu/phosph_ase_sf"/>
</dbReference>
<sequence>MKFMTYNIRYDTPEDGDWRWANRREHVIANILRQAPTILAIQEALAAPLADLKAALSDYTFIGVARDDGVAAGEFNGLFYRSDALELLASGHQWLSETPEQPSIYPGAGCPRVFQWGGFKDRATGKTFTAVATHLDNASEKARDAGMAQIIAFLQPILKAGEPVLLAGDFNAEPADRAYAQATKALKDAETIAETLDRPYPGTFQDNGQFVVRPDLITVRIDYWFVSPNVRVTHYAVDATATADGKYASDHFPVVIDASF</sequence>
<keyword evidence="3" id="KW-1185">Reference proteome</keyword>
<dbReference type="PANTHER" id="PTHR12121">
    <property type="entry name" value="CARBON CATABOLITE REPRESSOR PROTEIN 4"/>
    <property type="match status" value="1"/>
</dbReference>
<dbReference type="PANTHER" id="PTHR12121:SF36">
    <property type="entry name" value="ENDONUCLEASE_EXONUCLEASE_PHOSPHATASE DOMAIN-CONTAINING PROTEIN"/>
    <property type="match status" value="1"/>
</dbReference>
<name>A0A0R1JKD6_9LACO</name>
<dbReference type="PATRIC" id="fig|1291734.4.peg.2070"/>
<evidence type="ECO:0000313" key="3">
    <source>
        <dbReference type="Proteomes" id="UP000051804"/>
    </source>
</evidence>
<dbReference type="AlphaFoldDB" id="A0A0R1JKD6"/>
<evidence type="ECO:0000313" key="2">
    <source>
        <dbReference type="EMBL" id="KRK71774.1"/>
    </source>
</evidence>
<feature type="domain" description="Endonuclease/exonuclease/phosphatase" evidence="1">
    <location>
        <begin position="4"/>
        <end position="251"/>
    </location>
</feature>
<dbReference type="InterPro" id="IPR005135">
    <property type="entry name" value="Endo/exonuclease/phosphatase"/>
</dbReference>
<evidence type="ECO:0000259" key="1">
    <source>
        <dbReference type="Pfam" id="PF03372"/>
    </source>
</evidence>
<dbReference type="CDD" id="cd09083">
    <property type="entry name" value="EEP-1"/>
    <property type="match status" value="1"/>
</dbReference>
<dbReference type="SUPFAM" id="SSF56219">
    <property type="entry name" value="DNase I-like"/>
    <property type="match status" value="1"/>
</dbReference>
<dbReference type="InterPro" id="IPR050410">
    <property type="entry name" value="CCR4/nocturin_mRNA_transcr"/>
</dbReference>
<proteinExistence type="predicted"/>
<comment type="caution">
    <text evidence="2">The sequence shown here is derived from an EMBL/GenBank/DDBJ whole genome shotgun (WGS) entry which is preliminary data.</text>
</comment>
<reference evidence="2 3" key="1">
    <citation type="journal article" date="2015" name="Genome Announc.">
        <title>Expanding the biotechnology potential of lactobacilli through comparative genomics of 213 strains and associated genera.</title>
        <authorList>
            <person name="Sun Z."/>
            <person name="Harris H.M."/>
            <person name="McCann A."/>
            <person name="Guo C."/>
            <person name="Argimon S."/>
            <person name="Zhang W."/>
            <person name="Yang X."/>
            <person name="Jeffery I.B."/>
            <person name="Cooney J.C."/>
            <person name="Kagawa T.F."/>
            <person name="Liu W."/>
            <person name="Song Y."/>
            <person name="Salvetti E."/>
            <person name="Wrobel A."/>
            <person name="Rasinkangas P."/>
            <person name="Parkhill J."/>
            <person name="Rea M.C."/>
            <person name="O'Sullivan O."/>
            <person name="Ritari J."/>
            <person name="Douillard F.P."/>
            <person name="Paul Ross R."/>
            <person name="Yang R."/>
            <person name="Briner A.E."/>
            <person name="Felis G.E."/>
            <person name="de Vos W.M."/>
            <person name="Barrangou R."/>
            <person name="Klaenhammer T.R."/>
            <person name="Caufield P.W."/>
            <person name="Cui Y."/>
            <person name="Zhang H."/>
            <person name="O'Toole P.W."/>
        </authorList>
    </citation>
    <scope>NUCLEOTIDE SEQUENCE [LARGE SCALE GENOMIC DNA]</scope>
    <source>
        <strain evidence="2 3">JCM 17158</strain>
    </source>
</reference>
<accession>A0A0R1JKD6</accession>
<dbReference type="EMBL" id="AZDJ01000026">
    <property type="protein sequence ID" value="KRK71774.1"/>
    <property type="molecule type" value="Genomic_DNA"/>
</dbReference>
<dbReference type="GO" id="GO:0000175">
    <property type="term" value="F:3'-5'-RNA exonuclease activity"/>
    <property type="evidence" value="ECO:0007669"/>
    <property type="project" value="TreeGrafter"/>
</dbReference>
<organism evidence="2 3">
    <name type="scientific">Lacticaseibacillus nasuensis JCM 17158</name>
    <dbReference type="NCBI Taxonomy" id="1291734"/>
    <lineage>
        <taxon>Bacteria</taxon>
        <taxon>Bacillati</taxon>
        <taxon>Bacillota</taxon>
        <taxon>Bacilli</taxon>
        <taxon>Lactobacillales</taxon>
        <taxon>Lactobacillaceae</taxon>
        <taxon>Lacticaseibacillus</taxon>
    </lineage>
</organism>